<dbReference type="STRING" id="5786.F0ZN61"/>
<keyword evidence="3" id="KW-1185">Reference proteome</keyword>
<evidence type="ECO:0000313" key="3">
    <source>
        <dbReference type="Proteomes" id="UP000001064"/>
    </source>
</evidence>
<dbReference type="Gene3D" id="3.10.50.10">
    <property type="match status" value="1"/>
</dbReference>
<dbReference type="SUPFAM" id="SSF54556">
    <property type="entry name" value="Chitinase insertion domain"/>
    <property type="match status" value="1"/>
</dbReference>
<dbReference type="PANTHER" id="PTHR11177">
    <property type="entry name" value="CHITINASE"/>
    <property type="match status" value="1"/>
</dbReference>
<evidence type="ECO:0000313" key="2">
    <source>
        <dbReference type="EMBL" id="EGC34625.1"/>
    </source>
</evidence>
<feature type="domain" description="GH18" evidence="1">
    <location>
        <begin position="60"/>
        <end position="475"/>
    </location>
</feature>
<accession>F0ZN61</accession>
<dbReference type="Gene3D" id="3.20.20.80">
    <property type="entry name" value="Glycosidases"/>
    <property type="match status" value="1"/>
</dbReference>
<dbReference type="InterPro" id="IPR001223">
    <property type="entry name" value="Glyco_hydro18_cat"/>
</dbReference>
<dbReference type="InterPro" id="IPR011583">
    <property type="entry name" value="Chitinase_II/V-like_cat"/>
</dbReference>
<dbReference type="VEuPathDB" id="AmoebaDB:DICPUDRAFT_88230"/>
<protein>
    <recommendedName>
        <fullName evidence="1">GH18 domain-containing protein</fullName>
    </recommendedName>
</protein>
<name>F0ZN61_DICPU</name>
<dbReference type="PROSITE" id="PS51910">
    <property type="entry name" value="GH18_2"/>
    <property type="match status" value="1"/>
</dbReference>
<dbReference type="AlphaFoldDB" id="F0ZN61"/>
<dbReference type="Pfam" id="PF00704">
    <property type="entry name" value="Glyco_hydro_18"/>
    <property type="match status" value="1"/>
</dbReference>
<dbReference type="eggNOG" id="KOG2806">
    <property type="taxonomic scope" value="Eukaryota"/>
</dbReference>
<dbReference type="EMBL" id="GL871090">
    <property type="protein sequence ID" value="EGC34625.1"/>
    <property type="molecule type" value="Genomic_DNA"/>
</dbReference>
<dbReference type="PANTHER" id="PTHR11177:SF317">
    <property type="entry name" value="CHITINASE 12-RELATED"/>
    <property type="match status" value="1"/>
</dbReference>
<dbReference type="InParanoid" id="F0ZN61"/>
<organism evidence="2 3">
    <name type="scientific">Dictyostelium purpureum</name>
    <name type="common">Slime mold</name>
    <dbReference type="NCBI Taxonomy" id="5786"/>
    <lineage>
        <taxon>Eukaryota</taxon>
        <taxon>Amoebozoa</taxon>
        <taxon>Evosea</taxon>
        <taxon>Eumycetozoa</taxon>
        <taxon>Dictyostelia</taxon>
        <taxon>Dictyosteliales</taxon>
        <taxon>Dictyosteliaceae</taxon>
        <taxon>Dictyostelium</taxon>
    </lineage>
</organism>
<proteinExistence type="predicted"/>
<dbReference type="InterPro" id="IPR050314">
    <property type="entry name" value="Glycosyl_Hydrlase_18"/>
</dbReference>
<dbReference type="RefSeq" id="XP_003288850.1">
    <property type="nucleotide sequence ID" value="XM_003288802.1"/>
</dbReference>
<dbReference type="KEGG" id="dpp:DICPUDRAFT_88230"/>
<dbReference type="InterPro" id="IPR029070">
    <property type="entry name" value="Chitinase_insertion_sf"/>
</dbReference>
<dbReference type="GO" id="GO:0008061">
    <property type="term" value="F:chitin binding"/>
    <property type="evidence" value="ECO:0007669"/>
    <property type="project" value="InterPro"/>
</dbReference>
<gene>
    <name evidence="2" type="ORF">DICPUDRAFT_88230</name>
</gene>
<dbReference type="GO" id="GO:0004568">
    <property type="term" value="F:chitinase activity"/>
    <property type="evidence" value="ECO:0000318"/>
    <property type="project" value="GO_Central"/>
</dbReference>
<dbReference type="GO" id="GO:0005576">
    <property type="term" value="C:extracellular region"/>
    <property type="evidence" value="ECO:0000318"/>
    <property type="project" value="GO_Central"/>
</dbReference>
<dbReference type="GO" id="GO:0005975">
    <property type="term" value="P:carbohydrate metabolic process"/>
    <property type="evidence" value="ECO:0007669"/>
    <property type="project" value="InterPro"/>
</dbReference>
<dbReference type="SMART" id="SM00636">
    <property type="entry name" value="Glyco_18"/>
    <property type="match status" value="1"/>
</dbReference>
<dbReference type="InterPro" id="IPR017853">
    <property type="entry name" value="GH"/>
</dbReference>
<dbReference type="GO" id="GO:0006032">
    <property type="term" value="P:chitin catabolic process"/>
    <property type="evidence" value="ECO:0000318"/>
    <property type="project" value="GO_Central"/>
</dbReference>
<dbReference type="OrthoDB" id="31107at2759"/>
<dbReference type="Proteomes" id="UP000001064">
    <property type="component" value="Unassembled WGS sequence"/>
</dbReference>
<reference evidence="3" key="1">
    <citation type="journal article" date="2011" name="Genome Biol.">
        <title>Comparative genomics of the social amoebae Dictyostelium discoideum and Dictyostelium purpureum.</title>
        <authorList>
            <consortium name="US DOE Joint Genome Institute (JGI-PGF)"/>
            <person name="Sucgang R."/>
            <person name="Kuo A."/>
            <person name="Tian X."/>
            <person name="Salerno W."/>
            <person name="Parikh A."/>
            <person name="Feasley C.L."/>
            <person name="Dalin E."/>
            <person name="Tu H."/>
            <person name="Huang E."/>
            <person name="Barry K."/>
            <person name="Lindquist E."/>
            <person name="Shapiro H."/>
            <person name="Bruce D."/>
            <person name="Schmutz J."/>
            <person name="Salamov A."/>
            <person name="Fey P."/>
            <person name="Gaudet P."/>
            <person name="Anjard C."/>
            <person name="Babu M.M."/>
            <person name="Basu S."/>
            <person name="Bushmanova Y."/>
            <person name="van der Wel H."/>
            <person name="Katoh-Kurasawa M."/>
            <person name="Dinh C."/>
            <person name="Coutinho P.M."/>
            <person name="Saito T."/>
            <person name="Elias M."/>
            <person name="Schaap P."/>
            <person name="Kay R.R."/>
            <person name="Henrissat B."/>
            <person name="Eichinger L."/>
            <person name="Rivero F."/>
            <person name="Putnam N.H."/>
            <person name="West C.M."/>
            <person name="Loomis W.F."/>
            <person name="Chisholm R.L."/>
            <person name="Shaulsky G."/>
            <person name="Strassmann J.E."/>
            <person name="Queller D.C."/>
            <person name="Kuspa A."/>
            <person name="Grigoriev I.V."/>
        </authorList>
    </citation>
    <scope>NUCLEOTIDE SEQUENCE [LARGE SCALE GENOMIC DNA]</scope>
    <source>
        <strain evidence="3">QSDP1</strain>
    </source>
</reference>
<dbReference type="GeneID" id="10499456"/>
<evidence type="ECO:0000259" key="1">
    <source>
        <dbReference type="PROSITE" id="PS51910"/>
    </source>
</evidence>
<dbReference type="SUPFAM" id="SSF51445">
    <property type="entry name" value="(Trans)glycosidases"/>
    <property type="match status" value="1"/>
</dbReference>
<sequence>MSSTPNIIRTDPLSKDICFDARSETTNKSFVSTRVANSMYNTYSGTTSDLRITGMVSTSSQYDGRLDNKTDPSTLGEGFDLNTLTVPNMYNRVAFGSFAITGDQGIKKDIILKATKEMCYSKNNLPVVYDVWGSTQSARNVGIDKPKEVTMPRDFSEEKVNGLLGGLERLKSRSKERGVGDMRLTMTVGGWQFSNPFHQMVRDEKTRCDFTDGILDVLKRFPMFDELIVDWEYPGSCDPQQGNQFSEDDTKFYSFLLKETREKMDKCDLGRIELNITLPGTVDQLKRIDVRKITESGVRNIYLLTNNYFGDWKERELDHISSINHIKPAVEHLLSLGVNSKCIHIEYSTHSRNVTNAKIESPCPLKGTFEKTDKMIVGTFESGVSSFNDILVNYLDITSGKGKNGFQLYTDTRCDADFLYNHQSKVFISLDTPRTVRAKGDYVREKKLGGLFNLSISYDASGLLLNAACEGLGLKVEKQTIDMSKLYYKGLTQSITTPQQ</sequence>